<dbReference type="InterPro" id="IPR014592">
    <property type="entry name" value="P-loop_UCP034888"/>
</dbReference>
<dbReference type="InterPro" id="IPR027417">
    <property type="entry name" value="P-loop_NTPase"/>
</dbReference>
<dbReference type="RefSeq" id="WP_082346324.1">
    <property type="nucleotide sequence ID" value="NZ_CDMH01000005.1"/>
</dbReference>
<dbReference type="PIRSF" id="PIRSF034888">
    <property type="entry name" value="P-loop_UCP034888"/>
    <property type="match status" value="1"/>
</dbReference>
<dbReference type="OrthoDB" id="5329090at2"/>
<dbReference type="SUPFAM" id="SSF52540">
    <property type="entry name" value="P-loop containing nucleoside triphosphate hydrolases"/>
    <property type="match status" value="1"/>
</dbReference>
<reference evidence="3" key="1">
    <citation type="submission" date="2014-12" db="EMBL/GenBank/DDBJ databases">
        <title>Whole genome sequences of four Staphylococcus schleiferi canine isolates.</title>
        <authorList>
            <person name="Misic A.M."/>
            <person name="Cain C."/>
            <person name="Morris D.O."/>
            <person name="Rankin S."/>
            <person name="Beiting D."/>
        </authorList>
    </citation>
    <scope>NUCLEOTIDE SEQUENCE</scope>
    <source>
        <strain evidence="3">ASB11</strain>
        <strain evidence="4">ASB13</strain>
        <strain evidence="5">ASB9</strain>
    </source>
</reference>
<reference evidence="7 8" key="3">
    <citation type="submission" date="2014-12" db="EMBL/GenBank/DDBJ databases">
        <authorList>
            <person name="Jaenicke S."/>
        </authorList>
    </citation>
    <scope>NUCLEOTIDE SEQUENCE [LARGE SCALE GENOMIC DNA]</scope>
</reference>
<evidence type="ECO:0000313" key="6">
    <source>
        <dbReference type="Proteomes" id="UP000038622"/>
    </source>
</evidence>
<dbReference type="Pfam" id="PF13304">
    <property type="entry name" value="AAA_21"/>
    <property type="match status" value="1"/>
</dbReference>
<accession>A0A0K2X6I2</accession>
<evidence type="ECO:0008006" key="9">
    <source>
        <dbReference type="Google" id="ProtNLM"/>
    </source>
</evidence>
<dbReference type="GO" id="GO:0016887">
    <property type="term" value="F:ATP hydrolysis activity"/>
    <property type="evidence" value="ECO:0007669"/>
    <property type="project" value="InterPro"/>
</dbReference>
<dbReference type="STRING" id="1578720.HAL011_09850"/>
<dbReference type="InterPro" id="IPR041685">
    <property type="entry name" value="AAA_GajA/Old/RecF-like"/>
</dbReference>
<evidence type="ECO:0000313" key="5">
    <source>
        <dbReference type="EMBL" id="CRF43746.1"/>
    </source>
</evidence>
<evidence type="ECO:0000313" key="3">
    <source>
        <dbReference type="EMBL" id="CRF41198.1"/>
    </source>
</evidence>
<organism evidence="3 6">
    <name type="scientific">Helicobacter ailurogastricus</name>
    <dbReference type="NCBI Taxonomy" id="1578720"/>
    <lineage>
        <taxon>Bacteria</taxon>
        <taxon>Pseudomonadati</taxon>
        <taxon>Campylobacterota</taxon>
        <taxon>Epsilonproteobacteria</taxon>
        <taxon>Campylobacterales</taxon>
        <taxon>Helicobacteraceae</taxon>
        <taxon>Helicobacter</taxon>
    </lineage>
</organism>
<evidence type="ECO:0000313" key="4">
    <source>
        <dbReference type="EMBL" id="CRF41903.1"/>
    </source>
</evidence>
<dbReference type="EMBL" id="CDMH01000005">
    <property type="protein sequence ID" value="CRF41903.1"/>
    <property type="molecule type" value="Genomic_DNA"/>
</dbReference>
<sequence>MINFIQIENFKSIQKEVFELRPLTCFTGTNSVGKSSVLQTILLASYYNHNNIWLRGAIDFIMDYASIKNNEIKAKESRLLLRKDQQQAELVCSRDQLWHFEGTPLDLVFEENLFYLWSNRIGQQSQAKSQKDVKFGIDGEHAFAYYHDNRQTLDQDLYHDMQEILETNLELSTEKMGDNIYITFRKSETANPFLPFNVGAGVSYVAKILIMALSLKANDIFLIENPEIHLHPKAIANLASFFAKLVARKKIQLIIETHSAYFLHKLRHEVYKKNLSSDAVRFFYKDQPNKSFEVIDIGAGGRLVDPNKEPINFPTGFLDVGLDELLEIM</sequence>
<dbReference type="InterPro" id="IPR003959">
    <property type="entry name" value="ATPase_AAA_core"/>
</dbReference>
<dbReference type="Gene3D" id="3.40.50.300">
    <property type="entry name" value="P-loop containing nucleotide triphosphate hydrolases"/>
    <property type="match status" value="1"/>
</dbReference>
<feature type="domain" description="Endonuclease GajA/Old nuclease/RecF-like AAA" evidence="1">
    <location>
        <begin position="1"/>
        <end position="83"/>
    </location>
</feature>
<evidence type="ECO:0000313" key="7">
    <source>
        <dbReference type="Proteomes" id="UP000041394"/>
    </source>
</evidence>
<evidence type="ECO:0000313" key="8">
    <source>
        <dbReference type="Proteomes" id="UP000045175"/>
    </source>
</evidence>
<dbReference type="EMBL" id="CDML01000034">
    <property type="protein sequence ID" value="CRF41198.1"/>
    <property type="molecule type" value="Genomic_DNA"/>
</dbReference>
<dbReference type="InterPro" id="IPR051396">
    <property type="entry name" value="Bact_Antivir_Def_Nuclease"/>
</dbReference>
<feature type="domain" description="ATPase AAA-type core" evidence="2">
    <location>
        <begin position="145"/>
        <end position="263"/>
    </location>
</feature>
<dbReference type="Pfam" id="PF13175">
    <property type="entry name" value="AAA_15"/>
    <property type="match status" value="1"/>
</dbReference>
<evidence type="ECO:0000259" key="1">
    <source>
        <dbReference type="Pfam" id="PF13175"/>
    </source>
</evidence>
<dbReference type="PANTHER" id="PTHR43581:SF2">
    <property type="entry name" value="EXCINUCLEASE ATPASE SUBUNIT"/>
    <property type="match status" value="1"/>
</dbReference>
<dbReference type="Proteomes" id="UP000045175">
    <property type="component" value="Unassembled WGS sequence"/>
</dbReference>
<dbReference type="PANTHER" id="PTHR43581">
    <property type="entry name" value="ATP/GTP PHOSPHATASE"/>
    <property type="match status" value="1"/>
</dbReference>
<evidence type="ECO:0000259" key="2">
    <source>
        <dbReference type="Pfam" id="PF13304"/>
    </source>
</evidence>
<gene>
    <name evidence="3" type="ORF">HAL011_09850</name>
    <name evidence="4" type="ORF">HAL013_00500</name>
    <name evidence="5" type="ORF">HAL09_02960</name>
</gene>
<proteinExistence type="predicted"/>
<dbReference type="Proteomes" id="UP000038622">
    <property type="component" value="Unassembled WGS sequence"/>
</dbReference>
<dbReference type="Proteomes" id="UP000041394">
    <property type="component" value="Unassembled WGS sequence"/>
</dbReference>
<keyword evidence="6" id="KW-1185">Reference proteome</keyword>
<dbReference type="AlphaFoldDB" id="A0A0K2X6I2"/>
<dbReference type="GO" id="GO:0005524">
    <property type="term" value="F:ATP binding"/>
    <property type="evidence" value="ECO:0007669"/>
    <property type="project" value="InterPro"/>
</dbReference>
<protein>
    <recommendedName>
        <fullName evidence="9">ATPase AAA-type core domain-containing protein</fullName>
    </recommendedName>
</protein>
<name>A0A0K2X6I2_9HELI</name>
<dbReference type="EMBL" id="CDMN01000010">
    <property type="protein sequence ID" value="CRF43746.1"/>
    <property type="molecule type" value="Genomic_DNA"/>
</dbReference>
<reference evidence="6" key="2">
    <citation type="submission" date="2014-12" db="EMBL/GenBank/DDBJ databases">
        <authorList>
            <person name="Smet A."/>
        </authorList>
    </citation>
    <scope>NUCLEOTIDE SEQUENCE [LARGE SCALE GENOMIC DNA]</scope>
</reference>